<name>A0ABN6URT7_9SPIR</name>
<protein>
    <submittedName>
        <fullName evidence="1">Uncharacterized protein</fullName>
    </submittedName>
</protein>
<proteinExistence type="predicted"/>
<keyword evidence="2" id="KW-1185">Reference proteome</keyword>
<dbReference type="Proteomes" id="UP001317516">
    <property type="component" value="Chromosome"/>
</dbReference>
<reference evidence="1 2" key="1">
    <citation type="submission" date="2022-11" db="EMBL/GenBank/DDBJ databases">
        <title>Genome sequence of clinical isolate of the human pathogenic Borrelia fainii.</title>
        <authorList>
            <person name="Itokawa K."/>
            <person name="Sato K."/>
            <person name="Qiu Y."/>
        </authorList>
    </citation>
    <scope>NUCLEOTIDE SEQUENCE [LARGE SCALE GENOMIC DNA]</scope>
    <source>
        <strain evidence="1 2">Qtaro</strain>
    </source>
</reference>
<evidence type="ECO:0000313" key="2">
    <source>
        <dbReference type="Proteomes" id="UP001317516"/>
    </source>
</evidence>
<accession>A0ABN6URT7</accession>
<dbReference type="EMBL" id="AP027070">
    <property type="protein sequence ID" value="BDU63098.1"/>
    <property type="molecule type" value="Genomic_DNA"/>
</dbReference>
<gene>
    <name evidence="1" type="ORF">BOFE_06380</name>
</gene>
<organism evidence="1 2">
    <name type="scientific">Candidatus Borrelia fainii</name>
    <dbReference type="NCBI Taxonomy" id="2518322"/>
    <lineage>
        <taxon>Bacteria</taxon>
        <taxon>Pseudomonadati</taxon>
        <taxon>Spirochaetota</taxon>
        <taxon>Spirochaetia</taxon>
        <taxon>Spirochaetales</taxon>
        <taxon>Borreliaceae</taxon>
        <taxon>Borrelia</taxon>
    </lineage>
</organism>
<evidence type="ECO:0000313" key="1">
    <source>
        <dbReference type="EMBL" id="BDU63098.1"/>
    </source>
</evidence>
<sequence length="73" mass="8586">MIEKAAAKEPYFTAKIPRKFLEKKEKIPTREEVSLKMVKHIKEYNENLSINTVLKHIMKIVFAKKILTNLDKS</sequence>